<dbReference type="InterPro" id="IPR007921">
    <property type="entry name" value="CHAP_dom"/>
</dbReference>
<evidence type="ECO:0000259" key="2">
    <source>
        <dbReference type="PROSITE" id="PS50911"/>
    </source>
</evidence>
<evidence type="ECO:0000313" key="3">
    <source>
        <dbReference type="EMBL" id="MET3110655.1"/>
    </source>
</evidence>
<dbReference type="Gene3D" id="3.90.1720.10">
    <property type="entry name" value="endopeptidase domain like (from Nostoc punctiforme)"/>
    <property type="match status" value="1"/>
</dbReference>
<accession>A0ABV2EA42</accession>
<dbReference type="InterPro" id="IPR038765">
    <property type="entry name" value="Papain-like_cys_pep_sf"/>
</dbReference>
<keyword evidence="1" id="KW-0472">Membrane</keyword>
<feature type="domain" description="Peptidase C51" evidence="2">
    <location>
        <begin position="432"/>
        <end position="562"/>
    </location>
</feature>
<dbReference type="GO" id="GO:0005524">
    <property type="term" value="F:ATP binding"/>
    <property type="evidence" value="ECO:0007669"/>
    <property type="project" value="UniProtKB-KW"/>
</dbReference>
<dbReference type="Pfam" id="PF05257">
    <property type="entry name" value="CHAP"/>
    <property type="match status" value="1"/>
</dbReference>
<dbReference type="InterPro" id="IPR027417">
    <property type="entry name" value="P-loop_NTPase"/>
</dbReference>
<dbReference type="Proteomes" id="UP001549019">
    <property type="component" value="Unassembled WGS sequence"/>
</dbReference>
<protein>
    <submittedName>
        <fullName evidence="3">Surface antigen/energy-coupling factor transporter ATP-binding protein EcfA2</fullName>
    </submittedName>
</protein>
<dbReference type="PROSITE" id="PS50911">
    <property type="entry name" value="CHAP"/>
    <property type="match status" value="1"/>
</dbReference>
<dbReference type="SUPFAM" id="SSF54001">
    <property type="entry name" value="Cysteine proteinases"/>
    <property type="match status" value="1"/>
</dbReference>
<keyword evidence="1" id="KW-1133">Transmembrane helix</keyword>
<comment type="caution">
    <text evidence="3">The sequence shown here is derived from an EMBL/GenBank/DDBJ whole genome shotgun (WGS) entry which is preliminary data.</text>
</comment>
<sequence length="562" mass="63801">MKLFHYKGRRIKPSDQYLVYRFVTGALVGIWLLAFLPFHLPFLWSSTWTLDAFQAHFIRPHGLVTLCISLFITAACAFLYYRYHHRHFKQIIHRQKLAKMILENGWYETKKVTSDSFFKDAPSGKTKETISTFPKVYYRLKNGHLHIQVEITLGKYQDPLLNLEKKLESGLYCELVSKELHDAYVEYVMVHDMRANRISIDAVTAQNGRLKLMKSLYWEYDQLPHMLIVGGTGGGKTYFILTLIEALSKTDAKLYVLDPKNADLADLSTVMPDVYHTKADMITCIDQFYADMMTRNENMKDMPNYKTGENYAYFGLPPNTLDTEASIEQGTQYLATLLKDAELKGVDDETVLQAYNYGGGFIDYVAERGSTYSFELAEAFAEAQSDGETVSYNNPVAVAENGGWRYGYGNMFYVDHVLQHLNHTDDDSNESIERITDGEFPTPDPSDYSGIHPEGECTYYVDNRRREIGAPLENSRLGDAGSWTPKAKASGMSTGSEPRAGAVMVYGYCQLNVSCRYGHVAFVETVNDDGSVVVSEMNWEAHNVINYRTVSASDASQLEYIY</sequence>
<evidence type="ECO:0000256" key="1">
    <source>
        <dbReference type="SAM" id="Phobius"/>
    </source>
</evidence>
<dbReference type="CDD" id="cd16891">
    <property type="entry name" value="CwlT-like"/>
    <property type="match status" value="1"/>
</dbReference>
<name>A0ABV2EA42_9STAP</name>
<dbReference type="SUPFAM" id="SSF52540">
    <property type="entry name" value="P-loop containing nucleoside triphosphate hydrolases"/>
    <property type="match status" value="1"/>
</dbReference>
<dbReference type="RefSeq" id="WP_330166179.1">
    <property type="nucleotide sequence ID" value="NZ_JAJNCU010000003.1"/>
</dbReference>
<dbReference type="InterPro" id="IPR047194">
    <property type="entry name" value="CwlT-like_lysozyme"/>
</dbReference>
<evidence type="ECO:0000313" key="4">
    <source>
        <dbReference type="Proteomes" id="UP001549019"/>
    </source>
</evidence>
<dbReference type="Gene3D" id="1.10.530.10">
    <property type="match status" value="1"/>
</dbReference>
<dbReference type="Pfam" id="PF13702">
    <property type="entry name" value="Lysozyme_like"/>
    <property type="match status" value="1"/>
</dbReference>
<gene>
    <name evidence="3" type="ORF">ABHD89_001057</name>
</gene>
<keyword evidence="3" id="KW-0547">Nucleotide-binding</keyword>
<proteinExistence type="predicted"/>
<dbReference type="InterPro" id="IPR002543">
    <property type="entry name" value="FtsK_dom"/>
</dbReference>
<reference evidence="3 4" key="1">
    <citation type="submission" date="2024-05" db="EMBL/GenBank/DDBJ databases">
        <title>Genomic Encyclopedia of Type Strains, Phase IV (KMG-IV): sequencing the most valuable type-strain genomes for metagenomic binning, comparative biology and taxonomic classification.</title>
        <authorList>
            <person name="Goeker M."/>
        </authorList>
    </citation>
    <scope>NUCLEOTIDE SEQUENCE [LARGE SCALE GENOMIC DNA]</scope>
    <source>
        <strain evidence="3 4">DSM 25286</strain>
    </source>
</reference>
<keyword evidence="3" id="KW-0067">ATP-binding</keyword>
<feature type="transmembrane region" description="Helical" evidence="1">
    <location>
        <begin position="62"/>
        <end position="81"/>
    </location>
</feature>
<feature type="transmembrane region" description="Helical" evidence="1">
    <location>
        <begin position="20"/>
        <end position="42"/>
    </location>
</feature>
<keyword evidence="4" id="KW-1185">Reference proteome</keyword>
<dbReference type="Pfam" id="PF01580">
    <property type="entry name" value="FtsK_SpoIIIE"/>
    <property type="match status" value="1"/>
</dbReference>
<keyword evidence="1" id="KW-0812">Transmembrane</keyword>
<organism evidence="3 4">
    <name type="scientific">Salinicoccus halitifaciens</name>
    <dbReference type="NCBI Taxonomy" id="1073415"/>
    <lineage>
        <taxon>Bacteria</taxon>
        <taxon>Bacillati</taxon>
        <taxon>Bacillota</taxon>
        <taxon>Bacilli</taxon>
        <taxon>Bacillales</taxon>
        <taxon>Staphylococcaceae</taxon>
        <taxon>Salinicoccus</taxon>
    </lineage>
</organism>
<dbReference type="EMBL" id="JBDZDV010000002">
    <property type="protein sequence ID" value="MET3110655.1"/>
    <property type="molecule type" value="Genomic_DNA"/>
</dbReference>